<keyword evidence="7" id="KW-0472">Membrane</keyword>
<feature type="transmembrane region" description="Helical" evidence="7">
    <location>
        <begin position="565"/>
        <end position="589"/>
    </location>
</feature>
<comment type="cofactor">
    <cofactor evidence="1">
        <name>Zn(2+)</name>
        <dbReference type="ChEBI" id="CHEBI:29105"/>
    </cofactor>
</comment>
<feature type="transmembrane region" description="Helical" evidence="7">
    <location>
        <begin position="224"/>
        <end position="246"/>
    </location>
</feature>
<keyword evidence="7" id="KW-0812">Transmembrane</keyword>
<feature type="transmembrane region" description="Helical" evidence="7">
    <location>
        <begin position="538"/>
        <end position="558"/>
    </location>
</feature>
<feature type="transmembrane region" description="Helical" evidence="7">
    <location>
        <begin position="313"/>
        <end position="331"/>
    </location>
</feature>
<keyword evidence="6" id="KW-0482">Metalloprotease</keyword>
<dbReference type="RefSeq" id="WP_184670260.1">
    <property type="nucleotide sequence ID" value="NZ_BAABAI010000026.1"/>
</dbReference>
<feature type="transmembrane region" description="Helical" evidence="7">
    <location>
        <begin position="12"/>
        <end position="35"/>
    </location>
</feature>
<dbReference type="GO" id="GO:0046872">
    <property type="term" value="F:metal ion binding"/>
    <property type="evidence" value="ECO:0007669"/>
    <property type="project" value="UniProtKB-KW"/>
</dbReference>
<sequence length="640" mass="66677">MNRPRPDAAWGRYALLILVPVLAACAAGELVYFVLCEEEYGAALKACMAQARAAAPDDVFERSRFFAHCRIPVELGKAGFVVAAGAVAVVGGVVLLRLLPRRLYRRAGRMRVAGERWQSAAAGAVRSLGGSVLPVVMIAADCREAFTVRTGGRVRIVLPRAVVTLPDDQALALLRHECAHVVAGDVRRVWLTRGVWWAAPVLFAAPVAVRVLEDDDPTPDSGDWVLRVVCSALLLTLLWVVARSVLRSREHAADLRAAGGAAERAALCGLLARGAGEDRTSGARRWAALHPSIDRRLAVVEAGVAVPTRWIDGLAIGALATCMMATTTWFLRPVLPGLELGGWGSLVAALVPGVVLGVAWGALSWETPAFLPWWRRMAAVLGLAAGVLVGLLLAPTALTMLVGDLPYFLNTWWLTALMVAGAGALTGTLGALIGNAPPAARWWASVTAAAVWVGAIAPIDVIATVIGEGGPLVGLAVAADMPSWAMLVGQGSIAVVAIWRCPGRPVAAVVTVGLAAAVVVTSLLSTDPLVGELTTERIVTDCTIAAGAGVAAAVLALVLRVDFGLAMAAAWGVTVLVAAGLAVVLGFAVDDALRFSLLPALNLLMIGLLALAAVTVPVSRPDPRVRVVPRSVLEPVEADR</sequence>
<name>A0A7W7T4B8_9PSEU</name>
<protein>
    <submittedName>
        <fullName evidence="9">Zn-dependent protease with chaperone function</fullName>
    </submittedName>
</protein>
<feature type="transmembrane region" description="Helical" evidence="7">
    <location>
        <begin position="343"/>
        <end position="365"/>
    </location>
</feature>
<dbReference type="AlphaFoldDB" id="A0A7W7T4B8"/>
<feature type="transmembrane region" description="Helical" evidence="7">
    <location>
        <begin position="472"/>
        <end position="499"/>
    </location>
</feature>
<accession>A0A7W7T4B8</accession>
<evidence type="ECO:0000256" key="3">
    <source>
        <dbReference type="ARBA" id="ARBA00022723"/>
    </source>
</evidence>
<evidence type="ECO:0000256" key="6">
    <source>
        <dbReference type="ARBA" id="ARBA00023049"/>
    </source>
</evidence>
<feature type="transmembrane region" description="Helical" evidence="7">
    <location>
        <begin position="595"/>
        <end position="616"/>
    </location>
</feature>
<comment type="caution">
    <text evidence="9">The sequence shown here is derived from an EMBL/GenBank/DDBJ whole genome shotgun (WGS) entry which is preliminary data.</text>
</comment>
<evidence type="ECO:0000256" key="2">
    <source>
        <dbReference type="ARBA" id="ARBA00022670"/>
    </source>
</evidence>
<feature type="domain" description="Peptidase M48" evidence="8">
    <location>
        <begin position="135"/>
        <end position="301"/>
    </location>
</feature>
<feature type="transmembrane region" description="Helical" evidence="7">
    <location>
        <begin position="80"/>
        <end position="99"/>
    </location>
</feature>
<feature type="transmembrane region" description="Helical" evidence="7">
    <location>
        <begin position="506"/>
        <end position="526"/>
    </location>
</feature>
<feature type="transmembrane region" description="Helical" evidence="7">
    <location>
        <begin position="377"/>
        <end position="400"/>
    </location>
</feature>
<evidence type="ECO:0000256" key="4">
    <source>
        <dbReference type="ARBA" id="ARBA00022801"/>
    </source>
</evidence>
<evidence type="ECO:0000256" key="7">
    <source>
        <dbReference type="SAM" id="Phobius"/>
    </source>
</evidence>
<keyword evidence="10" id="KW-1185">Reference proteome</keyword>
<dbReference type="EMBL" id="JACHJS010000001">
    <property type="protein sequence ID" value="MBB4966328.1"/>
    <property type="molecule type" value="Genomic_DNA"/>
</dbReference>
<proteinExistence type="predicted"/>
<gene>
    <name evidence="9" type="ORF">F4559_003687</name>
</gene>
<evidence type="ECO:0000313" key="9">
    <source>
        <dbReference type="EMBL" id="MBB4966328.1"/>
    </source>
</evidence>
<keyword evidence="5" id="KW-0862">Zinc</keyword>
<keyword evidence="2 9" id="KW-0645">Protease</keyword>
<dbReference type="Proteomes" id="UP000542674">
    <property type="component" value="Unassembled WGS sequence"/>
</dbReference>
<evidence type="ECO:0000256" key="1">
    <source>
        <dbReference type="ARBA" id="ARBA00001947"/>
    </source>
</evidence>
<dbReference type="GO" id="GO:0004222">
    <property type="term" value="F:metalloendopeptidase activity"/>
    <property type="evidence" value="ECO:0007669"/>
    <property type="project" value="InterPro"/>
</dbReference>
<keyword evidence="3" id="KW-0479">Metal-binding</keyword>
<feature type="transmembrane region" description="Helical" evidence="7">
    <location>
        <begin position="446"/>
        <end position="466"/>
    </location>
</feature>
<organism evidence="9 10">
    <name type="scientific">Saccharothrix violaceirubra</name>
    <dbReference type="NCBI Taxonomy" id="413306"/>
    <lineage>
        <taxon>Bacteria</taxon>
        <taxon>Bacillati</taxon>
        <taxon>Actinomycetota</taxon>
        <taxon>Actinomycetes</taxon>
        <taxon>Pseudonocardiales</taxon>
        <taxon>Pseudonocardiaceae</taxon>
        <taxon>Saccharothrix</taxon>
    </lineage>
</organism>
<reference evidence="9 10" key="1">
    <citation type="submission" date="2020-08" db="EMBL/GenBank/DDBJ databases">
        <title>Sequencing the genomes of 1000 actinobacteria strains.</title>
        <authorList>
            <person name="Klenk H.-P."/>
        </authorList>
    </citation>
    <scope>NUCLEOTIDE SEQUENCE [LARGE SCALE GENOMIC DNA]</scope>
    <source>
        <strain evidence="9 10">DSM 45084</strain>
    </source>
</reference>
<feature type="transmembrane region" description="Helical" evidence="7">
    <location>
        <begin position="194"/>
        <end position="212"/>
    </location>
</feature>
<dbReference type="Pfam" id="PF01435">
    <property type="entry name" value="Peptidase_M48"/>
    <property type="match status" value="1"/>
</dbReference>
<evidence type="ECO:0000313" key="10">
    <source>
        <dbReference type="Proteomes" id="UP000542674"/>
    </source>
</evidence>
<dbReference type="InterPro" id="IPR001915">
    <property type="entry name" value="Peptidase_M48"/>
</dbReference>
<keyword evidence="4" id="KW-0378">Hydrolase</keyword>
<dbReference type="GO" id="GO:0006508">
    <property type="term" value="P:proteolysis"/>
    <property type="evidence" value="ECO:0007669"/>
    <property type="project" value="UniProtKB-KW"/>
</dbReference>
<feature type="transmembrane region" description="Helical" evidence="7">
    <location>
        <begin position="412"/>
        <end position="434"/>
    </location>
</feature>
<evidence type="ECO:0000256" key="5">
    <source>
        <dbReference type="ARBA" id="ARBA00022833"/>
    </source>
</evidence>
<dbReference type="PROSITE" id="PS51257">
    <property type="entry name" value="PROKAR_LIPOPROTEIN"/>
    <property type="match status" value="1"/>
</dbReference>
<keyword evidence="7" id="KW-1133">Transmembrane helix</keyword>
<evidence type="ECO:0000259" key="8">
    <source>
        <dbReference type="Pfam" id="PF01435"/>
    </source>
</evidence>